<feature type="compositionally biased region" description="Basic and acidic residues" evidence="3">
    <location>
        <begin position="203"/>
        <end position="214"/>
    </location>
</feature>
<feature type="region of interest" description="Disordered" evidence="3">
    <location>
        <begin position="203"/>
        <end position="228"/>
    </location>
</feature>
<evidence type="ECO:0000313" key="5">
    <source>
        <dbReference type="Proteomes" id="UP001501175"/>
    </source>
</evidence>
<dbReference type="PANTHER" id="PTHR24321:SF8">
    <property type="entry name" value="ESTRADIOL 17-BETA-DEHYDROGENASE 8-RELATED"/>
    <property type="match status" value="1"/>
</dbReference>
<dbReference type="RefSeq" id="WP_345248057.1">
    <property type="nucleotide sequence ID" value="NZ_BAABHD010000081.1"/>
</dbReference>
<comment type="similarity">
    <text evidence="1">Belongs to the short-chain dehydrogenases/reductases (SDR) family.</text>
</comment>
<accession>A0ABP8NHW1</accession>
<sequence length="265" mass="28601">MTNQKRELEGRVALITGAGSGIGKAAAILFGQQGAKVAALGRTEDELQQTVDEIKQAGGEALVLTADISEVEDMQQAIRTIEDQWGRLDIVFANAGINGVWAPIEELEPEEWDKTIKVNLRGTFLTIRYAIPLLKKKGGSVIITASVNGTRIFSNTGATAYSCTKAAQVAFTQMAALELAKHRIRVNVICPGAIETNIDENTERRDLESEKEPVEFPEGNIPLTDGKPGTSEEVAELALFLASDRSRHITGTPIWIDGAESLLMG</sequence>
<comment type="caution">
    <text evidence="4">The sequence shown here is derived from an EMBL/GenBank/DDBJ whole genome shotgun (WGS) entry which is preliminary data.</text>
</comment>
<dbReference type="Proteomes" id="UP001501175">
    <property type="component" value="Unassembled WGS sequence"/>
</dbReference>
<dbReference type="PRINTS" id="PR00081">
    <property type="entry name" value="GDHRDH"/>
</dbReference>
<dbReference type="CDD" id="cd05233">
    <property type="entry name" value="SDR_c"/>
    <property type="match status" value="1"/>
</dbReference>
<dbReference type="NCBIfam" id="NF004203">
    <property type="entry name" value="PRK05653.2-4"/>
    <property type="match status" value="1"/>
</dbReference>
<dbReference type="SUPFAM" id="SSF51735">
    <property type="entry name" value="NAD(P)-binding Rossmann-fold domains"/>
    <property type="match status" value="1"/>
</dbReference>
<evidence type="ECO:0000256" key="3">
    <source>
        <dbReference type="SAM" id="MobiDB-lite"/>
    </source>
</evidence>
<keyword evidence="2" id="KW-0560">Oxidoreductase</keyword>
<evidence type="ECO:0000256" key="2">
    <source>
        <dbReference type="ARBA" id="ARBA00023002"/>
    </source>
</evidence>
<dbReference type="Gene3D" id="3.40.50.720">
    <property type="entry name" value="NAD(P)-binding Rossmann-like Domain"/>
    <property type="match status" value="1"/>
</dbReference>
<protein>
    <submittedName>
        <fullName evidence="4">SDR family NAD(P)-dependent oxidoreductase</fullName>
    </submittedName>
</protein>
<dbReference type="InterPro" id="IPR036291">
    <property type="entry name" value="NAD(P)-bd_dom_sf"/>
</dbReference>
<proteinExistence type="inferred from homology"/>
<dbReference type="InterPro" id="IPR002347">
    <property type="entry name" value="SDR_fam"/>
</dbReference>
<evidence type="ECO:0000256" key="1">
    <source>
        <dbReference type="ARBA" id="ARBA00006484"/>
    </source>
</evidence>
<reference evidence="5" key="1">
    <citation type="journal article" date="2019" name="Int. J. Syst. Evol. Microbiol.">
        <title>The Global Catalogue of Microorganisms (GCM) 10K type strain sequencing project: providing services to taxonomists for standard genome sequencing and annotation.</title>
        <authorList>
            <consortium name="The Broad Institute Genomics Platform"/>
            <consortium name="The Broad Institute Genome Sequencing Center for Infectious Disease"/>
            <person name="Wu L."/>
            <person name="Ma J."/>
        </authorList>
    </citation>
    <scope>NUCLEOTIDE SEQUENCE [LARGE SCALE GENOMIC DNA]</scope>
    <source>
        <strain evidence="5">JCM 17927</strain>
    </source>
</reference>
<keyword evidence="5" id="KW-1185">Reference proteome</keyword>
<dbReference type="Pfam" id="PF13561">
    <property type="entry name" value="adh_short_C2"/>
    <property type="match status" value="1"/>
</dbReference>
<name>A0ABP8NHW1_9BACT</name>
<dbReference type="PANTHER" id="PTHR24321">
    <property type="entry name" value="DEHYDROGENASES, SHORT CHAIN"/>
    <property type="match status" value="1"/>
</dbReference>
<organism evidence="4 5">
    <name type="scientific">Nibrella saemangeumensis</name>
    <dbReference type="NCBI Taxonomy" id="1084526"/>
    <lineage>
        <taxon>Bacteria</taxon>
        <taxon>Pseudomonadati</taxon>
        <taxon>Bacteroidota</taxon>
        <taxon>Cytophagia</taxon>
        <taxon>Cytophagales</taxon>
        <taxon>Spirosomataceae</taxon>
        <taxon>Nibrella</taxon>
    </lineage>
</organism>
<dbReference type="EMBL" id="BAABHD010000081">
    <property type="protein sequence ID" value="GAA4466655.1"/>
    <property type="molecule type" value="Genomic_DNA"/>
</dbReference>
<evidence type="ECO:0000313" key="4">
    <source>
        <dbReference type="EMBL" id="GAA4466655.1"/>
    </source>
</evidence>
<dbReference type="PRINTS" id="PR00080">
    <property type="entry name" value="SDRFAMILY"/>
</dbReference>
<gene>
    <name evidence="4" type="ORF">GCM10023189_49110</name>
</gene>